<dbReference type="RefSeq" id="WP_191714084.1">
    <property type="nucleotide sequence ID" value="NZ_JACSPU010000001.1"/>
</dbReference>
<dbReference type="Proteomes" id="UP000658980">
    <property type="component" value="Unassembled WGS sequence"/>
</dbReference>
<reference evidence="2 3" key="1">
    <citation type="submission" date="2020-08" db="EMBL/GenBank/DDBJ databases">
        <title>A Genomic Blueprint of the Chicken Gut Microbiome.</title>
        <authorList>
            <person name="Gilroy R."/>
            <person name="Ravi A."/>
            <person name="Getino M."/>
            <person name="Pursley I."/>
            <person name="Horton D.L."/>
            <person name="Alikhan N.-F."/>
            <person name="Baker D."/>
            <person name="Gharbi K."/>
            <person name="Hall N."/>
            <person name="Watson M."/>
            <person name="Adriaenssens E.M."/>
            <person name="Foster-Nyarko E."/>
            <person name="Jarju S."/>
            <person name="Secka A."/>
            <person name="Antonio M."/>
            <person name="Oren A."/>
            <person name="Chaudhuri R."/>
            <person name="La Ragione R.M."/>
            <person name="Hildebrand F."/>
            <person name="Pallen M.J."/>
        </authorList>
    </citation>
    <scope>NUCLEOTIDE SEQUENCE [LARGE SCALE GENOMIC DNA]</scope>
    <source>
        <strain evidence="2 3">Sa1BUA13</strain>
    </source>
</reference>
<comment type="caution">
    <text evidence="2">The sequence shown here is derived from an EMBL/GenBank/DDBJ whole genome shotgun (WGS) entry which is preliminary data.</text>
</comment>
<protein>
    <submittedName>
        <fullName evidence="2">Uncharacterized protein</fullName>
    </submittedName>
</protein>
<name>A0ABR8WA21_9BACL</name>
<proteinExistence type="predicted"/>
<evidence type="ECO:0000313" key="2">
    <source>
        <dbReference type="EMBL" id="MBD8013875.1"/>
    </source>
</evidence>
<dbReference type="EMBL" id="JACSPU010000001">
    <property type="protein sequence ID" value="MBD8013875.1"/>
    <property type="molecule type" value="Genomic_DNA"/>
</dbReference>
<sequence>MRTIQQQLKEKGLSEGAGTTEAFPKNKASFKSKENLSRKEWEELMGLNRPTYQKQGGTVRRKR</sequence>
<evidence type="ECO:0000256" key="1">
    <source>
        <dbReference type="SAM" id="MobiDB-lite"/>
    </source>
</evidence>
<keyword evidence="3" id="KW-1185">Reference proteome</keyword>
<accession>A0ABR8WA21</accession>
<feature type="region of interest" description="Disordered" evidence="1">
    <location>
        <begin position="1"/>
        <end position="35"/>
    </location>
</feature>
<evidence type="ECO:0000313" key="3">
    <source>
        <dbReference type="Proteomes" id="UP000658980"/>
    </source>
</evidence>
<gene>
    <name evidence="2" type="ORF">H9630_03510</name>
</gene>
<organism evidence="2 3">
    <name type="scientific">Planococcus wigleyi</name>
    <dbReference type="NCBI Taxonomy" id="2762216"/>
    <lineage>
        <taxon>Bacteria</taxon>
        <taxon>Bacillati</taxon>
        <taxon>Bacillota</taxon>
        <taxon>Bacilli</taxon>
        <taxon>Bacillales</taxon>
        <taxon>Caryophanaceae</taxon>
        <taxon>Planococcus</taxon>
    </lineage>
</organism>